<organism evidence="1 2">
    <name type="scientific">Arctia plantaginis</name>
    <name type="common">Wood tiger moth</name>
    <name type="synonym">Phalaena plantaginis</name>
    <dbReference type="NCBI Taxonomy" id="874455"/>
    <lineage>
        <taxon>Eukaryota</taxon>
        <taxon>Metazoa</taxon>
        <taxon>Ecdysozoa</taxon>
        <taxon>Arthropoda</taxon>
        <taxon>Hexapoda</taxon>
        <taxon>Insecta</taxon>
        <taxon>Pterygota</taxon>
        <taxon>Neoptera</taxon>
        <taxon>Endopterygota</taxon>
        <taxon>Lepidoptera</taxon>
        <taxon>Glossata</taxon>
        <taxon>Ditrysia</taxon>
        <taxon>Noctuoidea</taxon>
        <taxon>Erebidae</taxon>
        <taxon>Arctiinae</taxon>
        <taxon>Arctia</taxon>
    </lineage>
</organism>
<dbReference type="OrthoDB" id="2019384at2759"/>
<name>A0A8S0Z421_ARCPL</name>
<reference evidence="1 2" key="1">
    <citation type="submission" date="2020-04" db="EMBL/GenBank/DDBJ databases">
        <authorList>
            <person name="Wallbank WR R."/>
            <person name="Pardo Diaz C."/>
            <person name="Kozak K."/>
            <person name="Martin S."/>
            <person name="Jiggins C."/>
            <person name="Moest M."/>
            <person name="Warren A I."/>
            <person name="Byers J.R.P. K."/>
            <person name="Montejo-Kovacevich G."/>
            <person name="Yen C E."/>
        </authorList>
    </citation>
    <scope>NUCLEOTIDE SEQUENCE [LARGE SCALE GENOMIC DNA]</scope>
</reference>
<protein>
    <submittedName>
        <fullName evidence="1">Uncharacterized protein</fullName>
    </submittedName>
</protein>
<evidence type="ECO:0000313" key="1">
    <source>
        <dbReference type="EMBL" id="CAB3227487.1"/>
    </source>
</evidence>
<proteinExistence type="predicted"/>
<keyword evidence="2" id="KW-1185">Reference proteome</keyword>
<dbReference type="EMBL" id="CADEBC010000273">
    <property type="protein sequence ID" value="CAB3227487.1"/>
    <property type="molecule type" value="Genomic_DNA"/>
</dbReference>
<evidence type="ECO:0000313" key="2">
    <source>
        <dbReference type="Proteomes" id="UP000494106"/>
    </source>
</evidence>
<sequence length="105" mass="11664">MSVQWYRGKETNGSLEGFCKLDPEPSVLYMRHVLGIGLIVCCNYVAKGTLVSPICNTPSYYSSKSLPKMKCAIGFWNYVAKCKAASHFSGVTCINCYRHQTVKSP</sequence>
<dbReference type="AlphaFoldDB" id="A0A8S0Z421"/>
<accession>A0A8S0Z421</accession>
<dbReference type="Proteomes" id="UP000494106">
    <property type="component" value="Unassembled WGS sequence"/>
</dbReference>
<gene>
    <name evidence="1" type="ORF">APLA_LOCUS3298</name>
</gene>
<comment type="caution">
    <text evidence="1">The sequence shown here is derived from an EMBL/GenBank/DDBJ whole genome shotgun (WGS) entry which is preliminary data.</text>
</comment>